<evidence type="ECO:0000313" key="1">
    <source>
        <dbReference type="EMBL" id="KAK9821235.1"/>
    </source>
</evidence>
<comment type="caution">
    <text evidence="1">The sequence shown here is derived from an EMBL/GenBank/DDBJ whole genome shotgun (WGS) entry which is preliminary data.</text>
</comment>
<organism evidence="1 2">
    <name type="scientific">Elliptochloris bilobata</name>
    <dbReference type="NCBI Taxonomy" id="381761"/>
    <lineage>
        <taxon>Eukaryota</taxon>
        <taxon>Viridiplantae</taxon>
        <taxon>Chlorophyta</taxon>
        <taxon>core chlorophytes</taxon>
        <taxon>Trebouxiophyceae</taxon>
        <taxon>Trebouxiophyceae incertae sedis</taxon>
        <taxon>Elliptochloris clade</taxon>
        <taxon>Elliptochloris</taxon>
    </lineage>
</organism>
<reference evidence="1 2" key="1">
    <citation type="journal article" date="2024" name="Nat. Commun.">
        <title>Phylogenomics reveals the evolutionary origins of lichenization in chlorophyte algae.</title>
        <authorList>
            <person name="Puginier C."/>
            <person name="Libourel C."/>
            <person name="Otte J."/>
            <person name="Skaloud P."/>
            <person name="Haon M."/>
            <person name="Grisel S."/>
            <person name="Petersen M."/>
            <person name="Berrin J.G."/>
            <person name="Delaux P.M."/>
            <person name="Dal Grande F."/>
            <person name="Keller J."/>
        </authorList>
    </citation>
    <scope>NUCLEOTIDE SEQUENCE [LARGE SCALE GENOMIC DNA]</scope>
    <source>
        <strain evidence="1 2">SAG 245.80</strain>
    </source>
</reference>
<dbReference type="Proteomes" id="UP001445335">
    <property type="component" value="Unassembled WGS sequence"/>
</dbReference>
<keyword evidence="2" id="KW-1185">Reference proteome</keyword>
<sequence>MGSPSCYEKMTMSYSYGAMNDVFGPAASPSKLKALVEQHYSIELFWWPLNNTSLERFSPAAWDPYTDCLMVYLTERAAAPEGSLPATYNSKTDVIANLETALGYVATSVGMQTGNLAVQAVAPRLVF</sequence>
<evidence type="ECO:0000313" key="2">
    <source>
        <dbReference type="Proteomes" id="UP001445335"/>
    </source>
</evidence>
<proteinExistence type="predicted"/>
<dbReference type="EMBL" id="JALJOU010000105">
    <property type="protein sequence ID" value="KAK9821235.1"/>
    <property type="molecule type" value="Genomic_DNA"/>
</dbReference>
<dbReference type="AlphaFoldDB" id="A0AAW1QIH3"/>
<accession>A0AAW1QIH3</accession>
<gene>
    <name evidence="1" type="ORF">WJX81_006028</name>
</gene>
<name>A0AAW1QIH3_9CHLO</name>
<protein>
    <submittedName>
        <fullName evidence="1">Uncharacterized protein</fullName>
    </submittedName>
</protein>